<dbReference type="Proteomes" id="UP000078459">
    <property type="component" value="Unassembled WGS sequence"/>
</dbReference>
<gene>
    <name evidence="2" type="ORF">A5893_17120</name>
</gene>
<reference evidence="2 3" key="1">
    <citation type="submission" date="2016-04" db="EMBL/GenBank/DDBJ databases">
        <authorList>
            <person name="Evans L.H."/>
            <person name="Alamgir A."/>
            <person name="Owens N."/>
            <person name="Weber N.D."/>
            <person name="Virtaneva K."/>
            <person name="Barbian K."/>
            <person name="Babar A."/>
            <person name="Rosenke K."/>
        </authorList>
    </citation>
    <scope>NUCLEOTIDE SEQUENCE [LARGE SCALE GENOMIC DNA]</scope>
    <source>
        <strain evidence="2 3">CCM 8644</strain>
    </source>
</reference>
<keyword evidence="1" id="KW-0472">Membrane</keyword>
<keyword evidence="1" id="KW-1133">Transmembrane helix</keyword>
<proteinExistence type="predicted"/>
<reference evidence="2 3" key="2">
    <citation type="submission" date="2016-06" db="EMBL/GenBank/DDBJ databases">
        <title>Pedobacter psychrophilus sp. nov., isolated from Antarctic fragmentary rock.</title>
        <authorList>
            <person name="Svec P."/>
        </authorList>
    </citation>
    <scope>NUCLEOTIDE SEQUENCE [LARGE SCALE GENOMIC DNA]</scope>
    <source>
        <strain evidence="2 3">CCM 8644</strain>
    </source>
</reference>
<accession>A0A179DR14</accession>
<organism evidence="2 3">
    <name type="scientific">Pedobacter psychrophilus</name>
    <dbReference type="NCBI Taxonomy" id="1826909"/>
    <lineage>
        <taxon>Bacteria</taxon>
        <taxon>Pseudomonadati</taxon>
        <taxon>Bacteroidota</taxon>
        <taxon>Sphingobacteriia</taxon>
        <taxon>Sphingobacteriales</taxon>
        <taxon>Sphingobacteriaceae</taxon>
        <taxon>Pedobacter</taxon>
    </lineage>
</organism>
<dbReference type="STRING" id="1826909.A5893_17120"/>
<evidence type="ECO:0000313" key="2">
    <source>
        <dbReference type="EMBL" id="OAQ43537.1"/>
    </source>
</evidence>
<keyword evidence="1" id="KW-0812">Transmembrane</keyword>
<feature type="transmembrane region" description="Helical" evidence="1">
    <location>
        <begin position="41"/>
        <end position="62"/>
    </location>
</feature>
<sequence length="124" mass="14315">MRLQQTFDYIKDPKKLPHLLTYVLGIFAIGLFYSFNVALQLVLVFLTVAIYTALIAELFLIIRELSEKTTSNKKDLIIISFATIIVSIINVFALRPKLWNDIIALTITLTIIIQLMLYIRNRKN</sequence>
<feature type="transmembrane region" description="Helical" evidence="1">
    <location>
        <begin position="99"/>
        <end position="119"/>
    </location>
</feature>
<protein>
    <submittedName>
        <fullName evidence="2">Uncharacterized protein</fullName>
    </submittedName>
</protein>
<comment type="caution">
    <text evidence="2">The sequence shown here is derived from an EMBL/GenBank/DDBJ whole genome shotgun (WGS) entry which is preliminary data.</text>
</comment>
<evidence type="ECO:0000256" key="1">
    <source>
        <dbReference type="SAM" id="Phobius"/>
    </source>
</evidence>
<feature type="transmembrane region" description="Helical" evidence="1">
    <location>
        <begin position="16"/>
        <end position="35"/>
    </location>
</feature>
<name>A0A179DR14_9SPHI</name>
<dbReference type="EMBL" id="LWHJ01000002">
    <property type="protein sequence ID" value="OAQ43537.1"/>
    <property type="molecule type" value="Genomic_DNA"/>
</dbReference>
<keyword evidence="3" id="KW-1185">Reference proteome</keyword>
<evidence type="ECO:0000313" key="3">
    <source>
        <dbReference type="Proteomes" id="UP000078459"/>
    </source>
</evidence>
<dbReference type="AlphaFoldDB" id="A0A179DR14"/>
<feature type="transmembrane region" description="Helical" evidence="1">
    <location>
        <begin position="74"/>
        <end position="93"/>
    </location>
</feature>